<sequence>MKRTKRDLRKFHHGKIDMDIDFIKSCVGTKNYLILDLIEQNCLWDELTDATFWLELLNLITLKDLSTPTKISNSLDPERLKTIHTLLSKILKTLLKTRLEDFSLNLLKLYKKSKLFHHIDLLLQIFEFLLRNGNEAEKFVKEVMRGLGWKKEDDLFVKLLCLRFSRRNRILGEFELSFSNGKTRNWGGTVKQIDEVYHKVEEFYRNNRRESVKRKNELEYLTHLEDFLEPDDPFEQKIGSIEDNKQKLHDALLEKFCENRFMIQNLLKENKKKEEEKIPQPHFISQKLFTPNFGDKLNKKPLGMVGSFRSVTQVANMRRYTSKKEDRKKLKNGLNTFEKNATFNKK</sequence>
<accession>A0AAD1UKF3</accession>
<dbReference type="AlphaFoldDB" id="A0AAD1UKF3"/>
<keyword evidence="3" id="KW-1185">Reference proteome</keyword>
<reference evidence="2" key="1">
    <citation type="submission" date="2023-07" db="EMBL/GenBank/DDBJ databases">
        <authorList>
            <consortium name="AG Swart"/>
            <person name="Singh M."/>
            <person name="Singh A."/>
            <person name="Seah K."/>
            <person name="Emmerich C."/>
        </authorList>
    </citation>
    <scope>NUCLEOTIDE SEQUENCE</scope>
    <source>
        <strain evidence="2">DP1</strain>
    </source>
</reference>
<evidence type="ECO:0000256" key="1">
    <source>
        <dbReference type="SAM" id="MobiDB-lite"/>
    </source>
</evidence>
<dbReference type="Proteomes" id="UP001295684">
    <property type="component" value="Unassembled WGS sequence"/>
</dbReference>
<proteinExistence type="predicted"/>
<dbReference type="EMBL" id="CAMPGE010010041">
    <property type="protein sequence ID" value="CAI2368898.1"/>
    <property type="molecule type" value="Genomic_DNA"/>
</dbReference>
<feature type="compositionally biased region" description="Polar residues" evidence="1">
    <location>
        <begin position="333"/>
        <end position="346"/>
    </location>
</feature>
<evidence type="ECO:0000313" key="3">
    <source>
        <dbReference type="Proteomes" id="UP001295684"/>
    </source>
</evidence>
<protein>
    <submittedName>
        <fullName evidence="2">Uncharacterized protein</fullName>
    </submittedName>
</protein>
<comment type="caution">
    <text evidence="2">The sequence shown here is derived from an EMBL/GenBank/DDBJ whole genome shotgun (WGS) entry which is preliminary data.</text>
</comment>
<gene>
    <name evidence="2" type="ORF">ECRASSUSDP1_LOCUS10194</name>
</gene>
<name>A0AAD1UKF3_EUPCR</name>
<evidence type="ECO:0000313" key="2">
    <source>
        <dbReference type="EMBL" id="CAI2368898.1"/>
    </source>
</evidence>
<feature type="region of interest" description="Disordered" evidence="1">
    <location>
        <begin position="322"/>
        <end position="346"/>
    </location>
</feature>
<organism evidence="2 3">
    <name type="scientific">Euplotes crassus</name>
    <dbReference type="NCBI Taxonomy" id="5936"/>
    <lineage>
        <taxon>Eukaryota</taxon>
        <taxon>Sar</taxon>
        <taxon>Alveolata</taxon>
        <taxon>Ciliophora</taxon>
        <taxon>Intramacronucleata</taxon>
        <taxon>Spirotrichea</taxon>
        <taxon>Hypotrichia</taxon>
        <taxon>Euplotida</taxon>
        <taxon>Euplotidae</taxon>
        <taxon>Moneuplotes</taxon>
    </lineage>
</organism>